<proteinExistence type="inferred from homology"/>
<sequence length="406" mass="47751">MRHDVREGVKQYVNNDIKPNFTALGRQFGVDYRTAKRAYEEAQGSMTLPLIKHKRPSLLDGYRSIIEEKLELHCSAKAIYKFIQKRGFQGKYTIVREYCASIRKERTHKATIRVEHTPGLSAQVDWKEEMTLYDRNGQPHRFNIFLYVLPFSKLKYVTLVFERSQDTLFQCLNDAFEATGGVPSEIWFDNMKQVVDHTKSSFGKAIFNERFRQFSHDAGYNPIACRVFRPQTKGVVEALARTMERLRPYNYEFEDGVELIGLVNDLCEDLNYEVSQATNQVPMDKWQNEEKEYLHEQPANLLNPFFEEDITRIVSKESMVNFRKCKYSVDPRYIGRTVDIELTDNEQRIQIYYNGEMIRSHNITTNQFNYDKQDRVRILGSDLLKGQSEQDIQEYIAEHLSEYDQV</sequence>
<dbReference type="KEGG" id="lzy:LZ3411_2267"/>
<dbReference type="InterPro" id="IPR012337">
    <property type="entry name" value="RNaseH-like_sf"/>
</dbReference>
<dbReference type="InterPro" id="IPR054353">
    <property type="entry name" value="IstA-like_C"/>
</dbReference>
<dbReference type="PROSITE" id="PS50994">
    <property type="entry name" value="INTEGRASE"/>
    <property type="match status" value="1"/>
</dbReference>
<dbReference type="GO" id="GO:0015074">
    <property type="term" value="P:DNA integration"/>
    <property type="evidence" value="ECO:0007669"/>
    <property type="project" value="InterPro"/>
</dbReference>
<dbReference type="PANTHER" id="PTHR35004:SF6">
    <property type="entry name" value="TRANSPOSASE"/>
    <property type="match status" value="1"/>
</dbReference>
<evidence type="ECO:0000256" key="1">
    <source>
        <dbReference type="ARBA" id="ARBA00009277"/>
    </source>
</evidence>
<dbReference type="KEGG" id="lzy:LZ3411_1752"/>
<comment type="similarity">
    <text evidence="1">Belongs to the transposase IS21/IS408/IS1162 family.</text>
</comment>
<gene>
    <name evidence="3" type="ORF">LZ3411_0804</name>
    <name evidence="4" type="ORF">LZ3411_1752</name>
    <name evidence="5" type="ORF">LZ3411_2267</name>
</gene>
<dbReference type="EMBL" id="LT854705">
    <property type="protein sequence ID" value="SMS15317.1"/>
    <property type="molecule type" value="Genomic_DNA"/>
</dbReference>
<reference evidence="5" key="2">
    <citation type="submission" date="2017-05" db="EMBL/GenBank/DDBJ databases">
        <authorList>
            <person name="Song R."/>
            <person name="Chenine A.L."/>
            <person name="Ruprecht R.M."/>
        </authorList>
    </citation>
    <scope>NUCLEOTIDE SEQUENCE</scope>
    <source>
        <strain evidence="5">ACA-DC 3411</strain>
    </source>
</reference>
<organism evidence="5 6">
    <name type="scientific">Levilactobacillus zymae</name>
    <dbReference type="NCBI Taxonomy" id="267363"/>
    <lineage>
        <taxon>Bacteria</taxon>
        <taxon>Bacillati</taxon>
        <taxon>Bacillota</taxon>
        <taxon>Bacilli</taxon>
        <taxon>Lactobacillales</taxon>
        <taxon>Lactobacillaceae</taxon>
        <taxon>Levilactobacillus</taxon>
    </lineage>
</organism>
<protein>
    <submittedName>
        <fullName evidence="5">Transposase</fullName>
    </submittedName>
</protein>
<evidence type="ECO:0000259" key="2">
    <source>
        <dbReference type="PROSITE" id="PS50994"/>
    </source>
</evidence>
<evidence type="ECO:0000313" key="6">
    <source>
        <dbReference type="Proteomes" id="UP000195412"/>
    </source>
</evidence>
<dbReference type="KEGG" id="lzy:LZ3411_0804"/>
<feature type="domain" description="Integrase catalytic" evidence="2">
    <location>
        <begin position="114"/>
        <end position="290"/>
    </location>
</feature>
<dbReference type="InterPro" id="IPR036397">
    <property type="entry name" value="RNaseH_sf"/>
</dbReference>
<evidence type="ECO:0000313" key="4">
    <source>
        <dbReference type="EMBL" id="SMS14802.1"/>
    </source>
</evidence>
<dbReference type="SUPFAM" id="SSF53098">
    <property type="entry name" value="Ribonuclease H-like"/>
    <property type="match status" value="1"/>
</dbReference>
<dbReference type="EMBL" id="LT854705">
    <property type="protein sequence ID" value="SMS14802.1"/>
    <property type="molecule type" value="Genomic_DNA"/>
</dbReference>
<name>A0A1Y6JZG9_9LACO</name>
<dbReference type="Gene3D" id="3.30.420.10">
    <property type="entry name" value="Ribonuclease H-like superfamily/Ribonuclease H"/>
    <property type="match status" value="1"/>
</dbReference>
<dbReference type="Proteomes" id="UP000195412">
    <property type="component" value="Chromosome I"/>
</dbReference>
<dbReference type="AlphaFoldDB" id="A0A1Y6JZG9"/>
<dbReference type="InterPro" id="IPR001584">
    <property type="entry name" value="Integrase_cat-core"/>
</dbReference>
<dbReference type="EMBL" id="LT854705">
    <property type="protein sequence ID" value="SMS13854.1"/>
    <property type="molecule type" value="Genomic_DNA"/>
</dbReference>
<reference evidence="6" key="1">
    <citation type="submission" date="2017-05" db="EMBL/GenBank/DDBJ databases">
        <authorList>
            <person name="Papadimitriou K."/>
        </authorList>
    </citation>
    <scope>NUCLEOTIDE SEQUENCE [LARGE SCALE GENOMIC DNA]</scope>
    <source>
        <strain evidence="6">ACA-DC 3411</strain>
    </source>
</reference>
<dbReference type="Pfam" id="PF22483">
    <property type="entry name" value="Mu-transpos_C_2"/>
    <property type="match status" value="1"/>
</dbReference>
<evidence type="ECO:0000313" key="3">
    <source>
        <dbReference type="EMBL" id="SMS13854.1"/>
    </source>
</evidence>
<dbReference type="PANTHER" id="PTHR35004">
    <property type="entry name" value="TRANSPOSASE RV3428C-RELATED"/>
    <property type="match status" value="1"/>
</dbReference>
<dbReference type="NCBIfam" id="NF033546">
    <property type="entry name" value="transpos_IS21"/>
    <property type="match status" value="1"/>
</dbReference>
<accession>A0A1Y6JZG9</accession>
<dbReference type="RefSeq" id="WP_087741748.1">
    <property type="nucleotide sequence ID" value="NZ_LT854705.1"/>
</dbReference>
<dbReference type="GO" id="GO:0003676">
    <property type="term" value="F:nucleic acid binding"/>
    <property type="evidence" value="ECO:0007669"/>
    <property type="project" value="InterPro"/>
</dbReference>
<evidence type="ECO:0000313" key="5">
    <source>
        <dbReference type="EMBL" id="SMS15317.1"/>
    </source>
</evidence>